<feature type="region of interest" description="Disordered" evidence="7">
    <location>
        <begin position="649"/>
        <end position="692"/>
    </location>
</feature>
<dbReference type="InterPro" id="IPR048912">
    <property type="entry name" value="BetaGal1-like_ABD1"/>
</dbReference>
<keyword evidence="4" id="KW-0378">Hydrolase</keyword>
<dbReference type="Pfam" id="PF01301">
    <property type="entry name" value="Glyco_hydro_35"/>
    <property type="match status" value="1"/>
</dbReference>
<evidence type="ECO:0000256" key="5">
    <source>
        <dbReference type="ARBA" id="ARBA00023295"/>
    </source>
</evidence>
<evidence type="ECO:0000259" key="11">
    <source>
        <dbReference type="Pfam" id="PF21467"/>
    </source>
</evidence>
<dbReference type="Proteomes" id="UP000008141">
    <property type="component" value="Unassembled WGS sequence"/>
</dbReference>
<feature type="domain" description="Beta-galactosidase 1-like first all-beta" evidence="10">
    <location>
        <begin position="422"/>
        <end position="522"/>
    </location>
</feature>
<dbReference type="GO" id="GO:0005975">
    <property type="term" value="P:carbohydrate metabolic process"/>
    <property type="evidence" value="ECO:0007669"/>
    <property type="project" value="InterPro"/>
</dbReference>
<sequence length="797" mass="87289">MRGVPLLLAALLLACQACHGVGDHPACRQKDAGLQIRSDRFFLDGKPLQIISGSMHYFRIHPSHWRDRLQRAAAMGINTVEVYSPWNLHEPYPGEYVWTGFADIERWMALIQEAGLKVLLRPGPYICAEWDNGGFPFWFASSKVAGGRTMRMRTADPAYLDHVGRWWATLFAKLRRYLHNTILMVQIENEYGFCGEDKSYLRHLAGLVRTHLSSDILLFTTDPPGVAPRGTIPGDEVYTVVDFGPGWFDPNYAFGVQKSLNAPGKSPPFCSEFYTGWLTHWGEQMSNTSTEVLLKDTQVLLEYANSTASLSFYMVHGGTNFGFWAGANVDGTRYLPHITSYDYDSPISEAGDYCQPGIGGACKYHALRDLIAQHTGRTLPPVPPRPAIQKYGRVELRDSLPLLDAVEQLYGTDGGVRTELPDIMEEYGQCWGLILYRTHVPVSALDKGATLDVGTPVHDFASVFLDGQLAGRMERSSQGDTSLAMGRNNFGCNVESWDFKGLQSKNVTLNGKVLRGWEVFALSLDDLSTLSYAPGTAGATLLAAARRRMLAAPNLARRNAAAGTTFFRGNFSIDGTTALRGADGHLADTYLAMHGWGKGIAWINSFCLGWFWPSRGPQMTLYVPGPVLREGDNELIVLEVVTSRCSTFSTRTPRPGGPAAPAAAPWARAGRGLPGSRRPPTSIRGQGSLDGSYDSEELDYGLARELEGLAQHDKYTKLASKLQLLYDASERGNVESCSCCRGSGEQECNWCAMTIGDTLYCSNGGCTPCPVCRGTGACQCPNCRGTGKRASWLTPSG</sequence>
<proteinExistence type="inferred from homology"/>
<dbReference type="InterPro" id="IPR031330">
    <property type="entry name" value="Gly_Hdrlase_35_cat"/>
</dbReference>
<dbReference type="OMA" id="FWNIHEQ"/>
<dbReference type="FunCoup" id="E1ZQM8">
    <property type="interactions" value="563"/>
</dbReference>
<evidence type="ECO:0000256" key="6">
    <source>
        <dbReference type="RuleBase" id="RU003679"/>
    </source>
</evidence>
<dbReference type="Gene3D" id="2.60.120.260">
    <property type="entry name" value="Galactose-binding domain-like"/>
    <property type="match status" value="2"/>
</dbReference>
<comment type="catalytic activity">
    <reaction evidence="1">
        <text>Hydrolysis of terminal non-reducing beta-D-galactose residues in beta-D-galactosides.</text>
        <dbReference type="EC" id="3.2.1.23"/>
    </reaction>
</comment>
<evidence type="ECO:0000259" key="10">
    <source>
        <dbReference type="Pfam" id="PF21317"/>
    </source>
</evidence>
<dbReference type="InterPro" id="IPR008979">
    <property type="entry name" value="Galactose-bd-like_sf"/>
</dbReference>
<dbReference type="PRINTS" id="PR00742">
    <property type="entry name" value="GLHYDRLASE35"/>
</dbReference>
<name>E1ZQM8_CHLVA</name>
<dbReference type="OrthoDB" id="505634at2759"/>
<dbReference type="RefSeq" id="XP_005843847.1">
    <property type="nucleotide sequence ID" value="XM_005843785.1"/>
</dbReference>
<dbReference type="EC" id="3.2.1.23" evidence="3"/>
<evidence type="ECO:0000256" key="3">
    <source>
        <dbReference type="ARBA" id="ARBA00012756"/>
    </source>
</evidence>
<evidence type="ECO:0000313" key="12">
    <source>
        <dbReference type="EMBL" id="EFN51745.1"/>
    </source>
</evidence>
<evidence type="ECO:0000259" key="9">
    <source>
        <dbReference type="Pfam" id="PF01301"/>
    </source>
</evidence>
<dbReference type="AlphaFoldDB" id="E1ZQM8"/>
<dbReference type="EMBL" id="GL433860">
    <property type="protein sequence ID" value="EFN51745.1"/>
    <property type="molecule type" value="Genomic_DNA"/>
</dbReference>
<feature type="domain" description="Beta-galactosidase galactose-binding" evidence="11">
    <location>
        <begin position="565"/>
        <end position="633"/>
    </location>
</feature>
<dbReference type="GeneID" id="17351248"/>
<evidence type="ECO:0000256" key="1">
    <source>
        <dbReference type="ARBA" id="ARBA00001412"/>
    </source>
</evidence>
<dbReference type="SUPFAM" id="SSF51445">
    <property type="entry name" value="(Trans)glycosidases"/>
    <property type="match status" value="1"/>
</dbReference>
<dbReference type="Gene3D" id="3.20.20.80">
    <property type="entry name" value="Glycosidases"/>
    <property type="match status" value="1"/>
</dbReference>
<dbReference type="InParanoid" id="E1ZQM8"/>
<dbReference type="PROSITE" id="PS51257">
    <property type="entry name" value="PROKAR_LIPOPROTEIN"/>
    <property type="match status" value="1"/>
</dbReference>
<dbReference type="GO" id="GO:0004565">
    <property type="term" value="F:beta-galactosidase activity"/>
    <property type="evidence" value="ECO:0007669"/>
    <property type="project" value="UniProtKB-EC"/>
</dbReference>
<dbReference type="eggNOG" id="KOG0496">
    <property type="taxonomic scope" value="Eukaryota"/>
</dbReference>
<feature type="compositionally biased region" description="Low complexity" evidence="7">
    <location>
        <begin position="653"/>
        <end position="675"/>
    </location>
</feature>
<dbReference type="InterPro" id="IPR017853">
    <property type="entry name" value="GH"/>
</dbReference>
<dbReference type="PANTHER" id="PTHR23421">
    <property type="entry name" value="BETA-GALACTOSIDASE RELATED"/>
    <property type="match status" value="1"/>
</dbReference>
<reference evidence="12 13" key="1">
    <citation type="journal article" date="2010" name="Plant Cell">
        <title>The Chlorella variabilis NC64A genome reveals adaptation to photosymbiosis, coevolution with viruses, and cryptic sex.</title>
        <authorList>
            <person name="Blanc G."/>
            <person name="Duncan G."/>
            <person name="Agarkova I."/>
            <person name="Borodovsky M."/>
            <person name="Gurnon J."/>
            <person name="Kuo A."/>
            <person name="Lindquist E."/>
            <person name="Lucas S."/>
            <person name="Pangilinan J."/>
            <person name="Polle J."/>
            <person name="Salamov A."/>
            <person name="Terry A."/>
            <person name="Yamada T."/>
            <person name="Dunigan D.D."/>
            <person name="Grigoriev I.V."/>
            <person name="Claverie J.M."/>
            <person name="Van Etten J.L."/>
        </authorList>
    </citation>
    <scope>NUCLEOTIDE SEQUENCE [LARGE SCALE GENOMIC DNA]</scope>
    <source>
        <strain evidence="12 13">NC64A</strain>
    </source>
</reference>
<feature type="domain" description="Glycoside hydrolase 35 catalytic" evidence="9">
    <location>
        <begin position="41"/>
        <end position="372"/>
    </location>
</feature>
<dbReference type="SUPFAM" id="SSF49785">
    <property type="entry name" value="Galactose-binding domain-like"/>
    <property type="match status" value="1"/>
</dbReference>
<evidence type="ECO:0000256" key="2">
    <source>
        <dbReference type="ARBA" id="ARBA00009809"/>
    </source>
</evidence>
<evidence type="ECO:0000313" key="13">
    <source>
        <dbReference type="Proteomes" id="UP000008141"/>
    </source>
</evidence>
<feature type="chain" id="PRO_5003156191" description="beta-galactosidase" evidence="8">
    <location>
        <begin position="21"/>
        <end position="797"/>
    </location>
</feature>
<keyword evidence="8" id="KW-0732">Signal</keyword>
<evidence type="ECO:0000256" key="7">
    <source>
        <dbReference type="SAM" id="MobiDB-lite"/>
    </source>
</evidence>
<dbReference type="Pfam" id="PF21467">
    <property type="entry name" value="BetaGal_gal-bd"/>
    <property type="match status" value="1"/>
</dbReference>
<comment type="similarity">
    <text evidence="2 6">Belongs to the glycosyl hydrolase 35 family.</text>
</comment>
<organism evidence="13">
    <name type="scientific">Chlorella variabilis</name>
    <name type="common">Green alga</name>
    <dbReference type="NCBI Taxonomy" id="554065"/>
    <lineage>
        <taxon>Eukaryota</taxon>
        <taxon>Viridiplantae</taxon>
        <taxon>Chlorophyta</taxon>
        <taxon>core chlorophytes</taxon>
        <taxon>Trebouxiophyceae</taxon>
        <taxon>Chlorellales</taxon>
        <taxon>Chlorellaceae</taxon>
        <taxon>Chlorella clade</taxon>
        <taxon>Chlorella</taxon>
    </lineage>
</organism>
<gene>
    <name evidence="12" type="ORF">CHLNCDRAFT_59088</name>
</gene>
<dbReference type="InterPro" id="IPR001944">
    <property type="entry name" value="Glycoside_Hdrlase_35"/>
</dbReference>
<feature type="signal peptide" evidence="8">
    <location>
        <begin position="1"/>
        <end position="20"/>
    </location>
</feature>
<evidence type="ECO:0000256" key="4">
    <source>
        <dbReference type="ARBA" id="ARBA00022801"/>
    </source>
</evidence>
<dbReference type="Pfam" id="PF21317">
    <property type="entry name" value="BetaGal_ABD_1"/>
    <property type="match status" value="1"/>
</dbReference>
<dbReference type="InterPro" id="IPR048913">
    <property type="entry name" value="BetaGal_gal-bd"/>
</dbReference>
<evidence type="ECO:0000256" key="8">
    <source>
        <dbReference type="SAM" id="SignalP"/>
    </source>
</evidence>
<keyword evidence="13" id="KW-1185">Reference proteome</keyword>
<protein>
    <recommendedName>
        <fullName evidence="3">beta-galactosidase</fullName>
        <ecNumber evidence="3">3.2.1.23</ecNumber>
    </recommendedName>
</protein>
<keyword evidence="5" id="KW-0326">Glycosidase</keyword>
<dbReference type="KEGG" id="cvr:CHLNCDRAFT_59088"/>
<accession>E1ZQM8</accession>
<dbReference type="STRING" id="554065.E1ZQM8"/>